<evidence type="ECO:0000313" key="4">
    <source>
        <dbReference type="EMBL" id="MBO1321018.1"/>
    </source>
</evidence>
<feature type="compositionally biased region" description="Basic residues" evidence="2">
    <location>
        <begin position="294"/>
        <end position="311"/>
    </location>
</feature>
<dbReference type="Gene3D" id="3.40.630.30">
    <property type="match status" value="1"/>
</dbReference>
<dbReference type="InterPro" id="IPR050769">
    <property type="entry name" value="NAT_camello-type"/>
</dbReference>
<evidence type="ECO:0000259" key="3">
    <source>
        <dbReference type="PROSITE" id="PS51186"/>
    </source>
</evidence>
<organism evidence="4 5">
    <name type="scientific">Acanthopleuribacter pedis</name>
    <dbReference type="NCBI Taxonomy" id="442870"/>
    <lineage>
        <taxon>Bacteria</taxon>
        <taxon>Pseudomonadati</taxon>
        <taxon>Acidobacteriota</taxon>
        <taxon>Holophagae</taxon>
        <taxon>Acanthopleuribacterales</taxon>
        <taxon>Acanthopleuribacteraceae</taxon>
        <taxon>Acanthopleuribacter</taxon>
    </lineage>
</organism>
<sequence length="311" mass="35497">MQQNEHETPNLRPMRAEDIDRVLEIIYDHDEDDAATAEYTYRESGLTDKFVLVHEDDILGTTGFNAVEDTDRTYWLSWTYLDDDYQGKGYGRLMMEGLFDILQARSARKIFLTTSDYQDEEDGDIYESARAFYVALGFVEELRHKDFYAPGETMIYYGYRFPGLAEAEPVSEAEQAEEKELGEDEEPLIPGALITGISEIPETKDAYGLEWRYTQDGTYFDAAMIEKVLAKAREWNARTLFASFPSDLEAIEALLGPKGFKQHGRLVDFFEDGIDDCHWRFDFQSAPNGGAAKGKPHHGGNKKRRGKGGRR</sequence>
<keyword evidence="1" id="KW-0808">Transferase</keyword>
<dbReference type="EMBL" id="JAFREP010000021">
    <property type="protein sequence ID" value="MBO1321018.1"/>
    <property type="molecule type" value="Genomic_DNA"/>
</dbReference>
<dbReference type="RefSeq" id="WP_207860992.1">
    <property type="nucleotide sequence ID" value="NZ_JAFREP010000021.1"/>
</dbReference>
<proteinExistence type="predicted"/>
<comment type="caution">
    <text evidence="4">The sequence shown here is derived from an EMBL/GenBank/DDBJ whole genome shotgun (WGS) entry which is preliminary data.</text>
</comment>
<dbReference type="PANTHER" id="PTHR13947:SF37">
    <property type="entry name" value="LD18367P"/>
    <property type="match status" value="1"/>
</dbReference>
<dbReference type="Proteomes" id="UP000664417">
    <property type="component" value="Unassembled WGS sequence"/>
</dbReference>
<dbReference type="GO" id="GO:0008080">
    <property type="term" value="F:N-acetyltransferase activity"/>
    <property type="evidence" value="ECO:0007669"/>
    <property type="project" value="InterPro"/>
</dbReference>
<dbReference type="AlphaFoldDB" id="A0A8J7U418"/>
<keyword evidence="5" id="KW-1185">Reference proteome</keyword>
<evidence type="ECO:0000256" key="1">
    <source>
        <dbReference type="ARBA" id="ARBA00022679"/>
    </source>
</evidence>
<gene>
    <name evidence="4" type="ORF">J3U88_21245</name>
</gene>
<protein>
    <submittedName>
        <fullName evidence="4">GNAT family N-acetyltransferase</fullName>
    </submittedName>
</protein>
<evidence type="ECO:0000313" key="5">
    <source>
        <dbReference type="Proteomes" id="UP000664417"/>
    </source>
</evidence>
<reference evidence="4" key="1">
    <citation type="submission" date="2021-03" db="EMBL/GenBank/DDBJ databases">
        <authorList>
            <person name="Wang G."/>
        </authorList>
    </citation>
    <scope>NUCLEOTIDE SEQUENCE</scope>
    <source>
        <strain evidence="4">KCTC 12899</strain>
    </source>
</reference>
<accession>A0A8J7U418</accession>
<dbReference type="PANTHER" id="PTHR13947">
    <property type="entry name" value="GNAT FAMILY N-ACETYLTRANSFERASE"/>
    <property type="match status" value="1"/>
</dbReference>
<name>A0A8J7U418_9BACT</name>
<dbReference type="InterPro" id="IPR016181">
    <property type="entry name" value="Acyl_CoA_acyltransferase"/>
</dbReference>
<dbReference type="InterPro" id="IPR000182">
    <property type="entry name" value="GNAT_dom"/>
</dbReference>
<dbReference type="SUPFAM" id="SSF55729">
    <property type="entry name" value="Acyl-CoA N-acyltransferases (Nat)"/>
    <property type="match status" value="2"/>
</dbReference>
<dbReference type="CDD" id="cd04301">
    <property type="entry name" value="NAT_SF"/>
    <property type="match status" value="1"/>
</dbReference>
<dbReference type="PROSITE" id="PS51186">
    <property type="entry name" value="GNAT"/>
    <property type="match status" value="1"/>
</dbReference>
<dbReference type="Pfam" id="PF00583">
    <property type="entry name" value="Acetyltransf_1"/>
    <property type="match status" value="1"/>
</dbReference>
<feature type="region of interest" description="Disordered" evidence="2">
    <location>
        <begin position="286"/>
        <end position="311"/>
    </location>
</feature>
<evidence type="ECO:0000256" key="2">
    <source>
        <dbReference type="SAM" id="MobiDB-lite"/>
    </source>
</evidence>
<feature type="domain" description="N-acetyltransferase" evidence="3">
    <location>
        <begin position="9"/>
        <end position="162"/>
    </location>
</feature>